<dbReference type="EMBL" id="QTSX02007303">
    <property type="protein sequence ID" value="KAJ9048897.1"/>
    <property type="molecule type" value="Genomic_DNA"/>
</dbReference>
<name>A0ACC2RFQ0_9FUNG</name>
<gene>
    <name evidence="1" type="ORF">DSO57_1030060</name>
</gene>
<evidence type="ECO:0000313" key="2">
    <source>
        <dbReference type="Proteomes" id="UP001165960"/>
    </source>
</evidence>
<proteinExistence type="predicted"/>
<evidence type="ECO:0000313" key="1">
    <source>
        <dbReference type="EMBL" id="KAJ9048897.1"/>
    </source>
</evidence>
<sequence>MEYSYRSNLFLARVQLAPLAPDRRTYHRLPSLAQVLREIYQPHQYKEGIQKRPRRKYHEVKRIYACEHPGCEKAYGALNHLNSHILSQNHGRRKRACDFNFHK</sequence>
<organism evidence="1 2">
    <name type="scientific">Entomophthora muscae</name>
    <dbReference type="NCBI Taxonomy" id="34485"/>
    <lineage>
        <taxon>Eukaryota</taxon>
        <taxon>Fungi</taxon>
        <taxon>Fungi incertae sedis</taxon>
        <taxon>Zoopagomycota</taxon>
        <taxon>Entomophthoromycotina</taxon>
        <taxon>Entomophthoromycetes</taxon>
        <taxon>Entomophthorales</taxon>
        <taxon>Entomophthoraceae</taxon>
        <taxon>Entomophthora</taxon>
    </lineage>
</organism>
<dbReference type="Proteomes" id="UP001165960">
    <property type="component" value="Unassembled WGS sequence"/>
</dbReference>
<reference evidence="1" key="1">
    <citation type="submission" date="2022-04" db="EMBL/GenBank/DDBJ databases">
        <title>Genome of the entomopathogenic fungus Entomophthora muscae.</title>
        <authorList>
            <person name="Elya C."/>
            <person name="Lovett B.R."/>
            <person name="Lee E."/>
            <person name="Macias A.M."/>
            <person name="Hajek A.E."/>
            <person name="De Bivort B.L."/>
            <person name="Kasson M.T."/>
            <person name="De Fine Licht H.H."/>
            <person name="Stajich J.E."/>
        </authorList>
    </citation>
    <scope>NUCLEOTIDE SEQUENCE</scope>
    <source>
        <strain evidence="1">Berkeley</strain>
    </source>
</reference>
<comment type="caution">
    <text evidence="1">The sequence shown here is derived from an EMBL/GenBank/DDBJ whole genome shotgun (WGS) entry which is preliminary data.</text>
</comment>
<keyword evidence="2" id="KW-1185">Reference proteome</keyword>
<accession>A0ACC2RFQ0</accession>
<protein>
    <submittedName>
        <fullName evidence="1">Uncharacterized protein</fullName>
    </submittedName>
</protein>